<evidence type="ECO:0000313" key="3">
    <source>
        <dbReference type="Proteomes" id="UP000095767"/>
    </source>
</evidence>
<sequence>MATFAAALKLAAVCVLLLCVGSDLARPALASSFPDDQETAGAGALLRELLAHELAEELGLLDAAGQNGDVVGAVCTPACQNCLIVFAITCVLNANSAACFANCTVTTGCFSKALLVA</sequence>
<feature type="signal peptide" evidence="1">
    <location>
        <begin position="1"/>
        <end position="30"/>
    </location>
</feature>
<proteinExistence type="predicted"/>
<gene>
    <name evidence="2" type="ORF">BAE44_0007877</name>
</gene>
<protein>
    <submittedName>
        <fullName evidence="2">Uncharacterized protein</fullName>
    </submittedName>
</protein>
<accession>A0A1E5W128</accession>
<dbReference type="OrthoDB" id="692529at2759"/>
<organism evidence="2 3">
    <name type="scientific">Dichanthelium oligosanthes</name>
    <dbReference type="NCBI Taxonomy" id="888268"/>
    <lineage>
        <taxon>Eukaryota</taxon>
        <taxon>Viridiplantae</taxon>
        <taxon>Streptophyta</taxon>
        <taxon>Embryophyta</taxon>
        <taxon>Tracheophyta</taxon>
        <taxon>Spermatophyta</taxon>
        <taxon>Magnoliopsida</taxon>
        <taxon>Liliopsida</taxon>
        <taxon>Poales</taxon>
        <taxon>Poaceae</taxon>
        <taxon>PACMAD clade</taxon>
        <taxon>Panicoideae</taxon>
        <taxon>Panicodae</taxon>
        <taxon>Paniceae</taxon>
        <taxon>Dichantheliinae</taxon>
        <taxon>Dichanthelium</taxon>
    </lineage>
</organism>
<keyword evidence="1" id="KW-0732">Signal</keyword>
<dbReference type="Proteomes" id="UP000095767">
    <property type="component" value="Unassembled WGS sequence"/>
</dbReference>
<reference evidence="2 3" key="1">
    <citation type="submission" date="2016-09" db="EMBL/GenBank/DDBJ databases">
        <title>The draft genome of Dichanthelium oligosanthes: A C3 panicoid grass species.</title>
        <authorList>
            <person name="Studer A.J."/>
            <person name="Schnable J.C."/>
            <person name="Brutnell T.P."/>
        </authorList>
    </citation>
    <scope>NUCLEOTIDE SEQUENCE [LARGE SCALE GENOMIC DNA]</scope>
    <source>
        <strain evidence="3">cv. Kellogg 1175</strain>
        <tissue evidence="2">Leaf</tissue>
    </source>
</reference>
<dbReference type="EMBL" id="LWDX02024186">
    <property type="protein sequence ID" value="OEL31106.1"/>
    <property type="molecule type" value="Genomic_DNA"/>
</dbReference>
<keyword evidence="3" id="KW-1185">Reference proteome</keyword>
<feature type="chain" id="PRO_5009188703" evidence="1">
    <location>
        <begin position="31"/>
        <end position="117"/>
    </location>
</feature>
<comment type="caution">
    <text evidence="2">The sequence shown here is derived from an EMBL/GenBank/DDBJ whole genome shotgun (WGS) entry which is preliminary data.</text>
</comment>
<evidence type="ECO:0000256" key="1">
    <source>
        <dbReference type="SAM" id="SignalP"/>
    </source>
</evidence>
<name>A0A1E5W128_9POAL</name>
<evidence type="ECO:0000313" key="2">
    <source>
        <dbReference type="EMBL" id="OEL31106.1"/>
    </source>
</evidence>
<dbReference type="AlphaFoldDB" id="A0A1E5W128"/>